<keyword evidence="3" id="KW-1185">Reference proteome</keyword>
<keyword evidence="1" id="KW-0732">Signal</keyword>
<dbReference type="Proteomes" id="UP000198362">
    <property type="component" value="Unassembled WGS sequence"/>
</dbReference>
<dbReference type="OrthoDB" id="3369896at2"/>
<dbReference type="RefSeq" id="WP_089252858.1">
    <property type="nucleotide sequence ID" value="NZ_FZPH01000011.1"/>
</dbReference>
<feature type="chain" id="PRO_5039693668" description="Lipoprotein LprG" evidence="1">
    <location>
        <begin position="24"/>
        <end position="258"/>
    </location>
</feature>
<protein>
    <recommendedName>
        <fullName evidence="4">Lipoprotein LprG</fullName>
    </recommendedName>
</protein>
<evidence type="ECO:0000313" key="3">
    <source>
        <dbReference type="Proteomes" id="UP000198362"/>
    </source>
</evidence>
<evidence type="ECO:0008006" key="4">
    <source>
        <dbReference type="Google" id="ProtNLM"/>
    </source>
</evidence>
<dbReference type="Gene3D" id="2.50.20.20">
    <property type="match status" value="1"/>
</dbReference>
<feature type="signal peptide" evidence="1">
    <location>
        <begin position="1"/>
        <end position="23"/>
    </location>
</feature>
<dbReference type="EMBL" id="FZPH01000011">
    <property type="protein sequence ID" value="SNT58492.1"/>
    <property type="molecule type" value="Genomic_DNA"/>
</dbReference>
<dbReference type="AlphaFoldDB" id="A0A239NUV8"/>
<evidence type="ECO:0000256" key="1">
    <source>
        <dbReference type="SAM" id="SignalP"/>
    </source>
</evidence>
<evidence type="ECO:0000313" key="2">
    <source>
        <dbReference type="EMBL" id="SNT58492.1"/>
    </source>
</evidence>
<reference evidence="2 3" key="1">
    <citation type="submission" date="2017-06" db="EMBL/GenBank/DDBJ databases">
        <authorList>
            <person name="Kim H.J."/>
            <person name="Triplett B.A."/>
        </authorList>
    </citation>
    <scope>NUCLEOTIDE SEQUENCE [LARGE SCALE GENOMIC DNA]</scope>
    <source>
        <strain evidence="2 3">CGMCC 4.5593</strain>
    </source>
</reference>
<gene>
    <name evidence="2" type="ORF">SAMN05421812_1119</name>
</gene>
<sequence>MLRRSLLALALVAVCLAGGYASAVARPAGPAGPPPIRAGYLLDPVTALRTSYARNIAAGTFELTATVSVGPTQVLRLTGRGDLRRDLFSVTAVNWVDDTVVETLKAGDQVFARKGGEQRWTRLNVATLPETSPLRSQFDPTAQSGILDGVRSATREQERLATEYTGFADLAAAAEAAAPNARAALTAAARIAENATAVPFRAQLDDEGRLLLLEYTIDTPAGRGVTHLDYRKLGEPLDLAVPGPGEFDEAAADDLVTV</sequence>
<proteinExistence type="predicted"/>
<accession>A0A239NUV8</accession>
<name>A0A239NUV8_9ACTN</name>
<organism evidence="2 3">
    <name type="scientific">Asanoa hainanensis</name>
    <dbReference type="NCBI Taxonomy" id="560556"/>
    <lineage>
        <taxon>Bacteria</taxon>
        <taxon>Bacillati</taxon>
        <taxon>Actinomycetota</taxon>
        <taxon>Actinomycetes</taxon>
        <taxon>Micromonosporales</taxon>
        <taxon>Micromonosporaceae</taxon>
        <taxon>Asanoa</taxon>
    </lineage>
</organism>